<dbReference type="EMBL" id="JBAHYK010000681">
    <property type="protein sequence ID" value="KAL0572033.1"/>
    <property type="molecule type" value="Genomic_DNA"/>
</dbReference>
<feature type="compositionally biased region" description="Polar residues" evidence="1">
    <location>
        <begin position="20"/>
        <end position="49"/>
    </location>
</feature>
<accession>A0ABR3F9Q4</accession>
<dbReference type="Proteomes" id="UP001465976">
    <property type="component" value="Unassembled WGS sequence"/>
</dbReference>
<feature type="region of interest" description="Disordered" evidence="1">
    <location>
        <begin position="20"/>
        <end position="88"/>
    </location>
</feature>
<proteinExistence type="predicted"/>
<comment type="caution">
    <text evidence="2">The sequence shown here is derived from an EMBL/GenBank/DDBJ whole genome shotgun (WGS) entry which is preliminary data.</text>
</comment>
<reference evidence="2 3" key="1">
    <citation type="submission" date="2024-02" db="EMBL/GenBank/DDBJ databases">
        <title>A draft genome for the cacao thread blight pathogen Marasmius crinis-equi.</title>
        <authorList>
            <person name="Cohen S.P."/>
            <person name="Baruah I.K."/>
            <person name="Amoako-Attah I."/>
            <person name="Bukari Y."/>
            <person name="Meinhardt L.W."/>
            <person name="Bailey B.A."/>
        </authorList>
    </citation>
    <scope>NUCLEOTIDE SEQUENCE [LARGE SCALE GENOMIC DNA]</scope>
    <source>
        <strain evidence="2 3">GH-76</strain>
    </source>
</reference>
<keyword evidence="3" id="KW-1185">Reference proteome</keyword>
<name>A0ABR3F9Q4_9AGAR</name>
<evidence type="ECO:0000313" key="3">
    <source>
        <dbReference type="Proteomes" id="UP001465976"/>
    </source>
</evidence>
<evidence type="ECO:0000256" key="1">
    <source>
        <dbReference type="SAM" id="MobiDB-lite"/>
    </source>
</evidence>
<gene>
    <name evidence="2" type="ORF">V5O48_009929</name>
</gene>
<sequence>MLNRFKRAWNAFQSADIAPESNTAREFGSAQSKATDLTEESTSSCQTAATPVLLADASSQTEPVIQKPPSSREDSDPSALTKPPLQNRPIKVMKKARSYFESGRQNPGKLISNFMFIHLPTMTDIQIHGPARSLG</sequence>
<organism evidence="2 3">
    <name type="scientific">Marasmius crinis-equi</name>
    <dbReference type="NCBI Taxonomy" id="585013"/>
    <lineage>
        <taxon>Eukaryota</taxon>
        <taxon>Fungi</taxon>
        <taxon>Dikarya</taxon>
        <taxon>Basidiomycota</taxon>
        <taxon>Agaricomycotina</taxon>
        <taxon>Agaricomycetes</taxon>
        <taxon>Agaricomycetidae</taxon>
        <taxon>Agaricales</taxon>
        <taxon>Marasmiineae</taxon>
        <taxon>Marasmiaceae</taxon>
        <taxon>Marasmius</taxon>
    </lineage>
</organism>
<protein>
    <submittedName>
        <fullName evidence="2">Uncharacterized protein</fullName>
    </submittedName>
</protein>
<evidence type="ECO:0000313" key="2">
    <source>
        <dbReference type="EMBL" id="KAL0572033.1"/>
    </source>
</evidence>